<sequence length="56" mass="6764">MKEMQQKSYPLRLEPELKQWVKEKAKAEDRSFNAQINRFIKKIKEIEEVTEQKQAA</sequence>
<dbReference type="EMBL" id="CP091244">
    <property type="protein sequence ID" value="UJS23521.1"/>
    <property type="molecule type" value="Genomic_DNA"/>
</dbReference>
<protein>
    <recommendedName>
        <fullName evidence="3">Arc-like DNA binding domain-containing protein</fullName>
    </recommendedName>
</protein>
<evidence type="ECO:0000313" key="1">
    <source>
        <dbReference type="EMBL" id="UJS23521.1"/>
    </source>
</evidence>
<dbReference type="InterPro" id="IPR010985">
    <property type="entry name" value="Ribbon_hlx_hlx"/>
</dbReference>
<dbReference type="SUPFAM" id="SSF47598">
    <property type="entry name" value="Ribbon-helix-helix"/>
    <property type="match status" value="1"/>
</dbReference>
<dbReference type="Proteomes" id="UP001054801">
    <property type="component" value="Chromosome"/>
</dbReference>
<organism evidence="1 2">
    <name type="scientific">Thiothrix winogradskyi</name>
    <dbReference type="NCBI Taxonomy" id="96472"/>
    <lineage>
        <taxon>Bacteria</taxon>
        <taxon>Pseudomonadati</taxon>
        <taxon>Pseudomonadota</taxon>
        <taxon>Gammaproteobacteria</taxon>
        <taxon>Thiotrichales</taxon>
        <taxon>Thiotrichaceae</taxon>
        <taxon>Thiothrix</taxon>
    </lineage>
</organism>
<reference evidence="1" key="1">
    <citation type="journal article" date="2022" name="Microorganisms">
        <title>Two New Species of Filamentous Sulfur Bacteria of the Genus Thiothrix, Thiothrix winogradskyi sp. nov. and 'Candidatus Thiothrix sulfatifontis' sp. nov.</title>
        <authorList>
            <person name="Ravin N.V."/>
            <person name="Rossetti S."/>
            <person name="Beletsky A.V."/>
            <person name="Kadnikov V.V."/>
            <person name="Rudenko T.S."/>
            <person name="Smolyakov D.D."/>
            <person name="Moskvitina M.I."/>
            <person name="Gureeva M.V."/>
            <person name="Mardanov A.V."/>
            <person name="Grabovich M.Y."/>
        </authorList>
    </citation>
    <scope>NUCLEOTIDE SEQUENCE</scope>
    <source>
        <strain evidence="1">CT3</strain>
    </source>
</reference>
<evidence type="ECO:0000313" key="2">
    <source>
        <dbReference type="Proteomes" id="UP001054801"/>
    </source>
</evidence>
<dbReference type="Gene3D" id="1.10.1220.10">
    <property type="entry name" value="Met repressor-like"/>
    <property type="match status" value="1"/>
</dbReference>
<proteinExistence type="predicted"/>
<dbReference type="InterPro" id="IPR013321">
    <property type="entry name" value="Arc_rbn_hlx_hlx"/>
</dbReference>
<keyword evidence="2" id="KW-1185">Reference proteome</keyword>
<gene>
    <name evidence="1" type="ORF">L2Y54_16450</name>
</gene>
<name>A0ABY3SVV0_9GAMM</name>
<dbReference type="RefSeq" id="WP_236497697.1">
    <property type="nucleotide sequence ID" value="NZ_CP091244.1"/>
</dbReference>
<accession>A0ABY3SVV0</accession>
<evidence type="ECO:0008006" key="3">
    <source>
        <dbReference type="Google" id="ProtNLM"/>
    </source>
</evidence>